<dbReference type="SUPFAM" id="SSF51126">
    <property type="entry name" value="Pectin lyase-like"/>
    <property type="match status" value="1"/>
</dbReference>
<evidence type="ECO:0000256" key="1">
    <source>
        <dbReference type="SAM" id="MobiDB-lite"/>
    </source>
</evidence>
<proteinExistence type="predicted"/>
<keyword evidence="3" id="KW-1185">Reference proteome</keyword>
<accession>A0ABM7R983</accession>
<protein>
    <recommendedName>
        <fullName evidence="4">Pectate lyase superfamily protein domain-containing protein</fullName>
    </recommendedName>
</protein>
<dbReference type="EMBL" id="AP024702">
    <property type="protein sequence ID" value="BCX47750.1"/>
    <property type="molecule type" value="Genomic_DNA"/>
</dbReference>
<evidence type="ECO:0000313" key="3">
    <source>
        <dbReference type="Proteomes" id="UP001374893"/>
    </source>
</evidence>
<organism evidence="2 3">
    <name type="scientific">Haloferula helveola</name>
    <dbReference type="NCBI Taxonomy" id="490095"/>
    <lineage>
        <taxon>Bacteria</taxon>
        <taxon>Pseudomonadati</taxon>
        <taxon>Verrucomicrobiota</taxon>
        <taxon>Verrucomicrobiia</taxon>
        <taxon>Verrucomicrobiales</taxon>
        <taxon>Verrucomicrobiaceae</taxon>
        <taxon>Haloferula</taxon>
    </lineage>
</organism>
<dbReference type="Gene3D" id="2.160.20.10">
    <property type="entry name" value="Single-stranded right-handed beta-helix, Pectin lyase-like"/>
    <property type="match status" value="1"/>
</dbReference>
<dbReference type="Gene3D" id="2.60.40.10">
    <property type="entry name" value="Immunoglobulins"/>
    <property type="match status" value="1"/>
</dbReference>
<evidence type="ECO:0000313" key="2">
    <source>
        <dbReference type="EMBL" id="BCX47750.1"/>
    </source>
</evidence>
<dbReference type="Proteomes" id="UP001374893">
    <property type="component" value="Chromosome"/>
</dbReference>
<gene>
    <name evidence="2" type="ORF">HAHE_16580</name>
</gene>
<sequence length="980" mass="103739">MDGCGLVRRVLPFLLGGVLSASVTGAGTGSSLVYPGPGGQLEYAGYANEGQASTGNRMIDFSMAGYRGGGVAIPWVPVEIELDPVPGGGDDHARIQAAIDTLSAMPLSPAGFRGTLLLKAGNYNVSETLHINASGVVIRGEGQGSGGTVIHFTATAQDDLFEFTGSSRWTKVSAGETTIADPLVPSGVRSFGVVSAAGFSVGDRIIINRTPNQAWIDLLDMAQWGWTTGAYTSDLPRVITAIDGNTITVDAPLTHAIESQYGGAEVYRYTFDGAIRNVGIEGLRIESAYTSDTDEDHGWSAVMFRKVENAWARNITANYFGYACVDIRDDSLFVTVEDCAQLDPKSQITGSRRYSFRIDDSSFILFQRCYTEKGRHDYVTQSNTAGPNVFVDSLAEITYSDIGPHHRYSEGILFDNIKGGPTNVQNRKSSGTGHGWAGAQTVFWNCEASSIICDAPKAAMNFAIGCVGTKSESNMSPEEPFGFWESEQVPVTPRSLYYTQLMDRLGEPAVRTVITPSQLDGRIWSELSSWHGDGAPPGLPPLAPVQVDLGNDRTETETSLPVIAVVRCPLPDNFPMTVTGWTQTSGPAGVTFDDPGAASTVAQFPGPGTYELSYSVSQDDNRDPGDVVTYPGSDSVMITIVPPPDAVGTLASTDSIVGEGQAAAPSADYYPDDGSTTVGTSGSTLTDTRVDRNVVLGFTLPTLPVGESIESVDLLFEITGARDQTGAANLPDLRVDLLDTADPDATGASFFHHGPSDPTQAHVGATAVTISGTSQNSFADDAEDRTFEITGAALTLLQGFYGGDHIPDQPEAFFRFSLSEDPDLADLRRYAIDFGAEESRLEFFTGSPDGTFGSWIAGYPEVGAETEVDDDPDGDGNGNGLENYFGTHPGEFSSGLVAGTPSGNTFTFSHPLNPTPASDLTASYRWSKDLSIFTPDGVAHEGTTVTFSQGTPAGGFVTVTATVTGAPTDRLFLVIEATAD</sequence>
<evidence type="ECO:0008006" key="4">
    <source>
        <dbReference type="Google" id="ProtNLM"/>
    </source>
</evidence>
<feature type="region of interest" description="Disordered" evidence="1">
    <location>
        <begin position="664"/>
        <end position="683"/>
    </location>
</feature>
<dbReference type="InterPro" id="IPR012334">
    <property type="entry name" value="Pectin_lyas_fold"/>
</dbReference>
<name>A0ABM7R983_9BACT</name>
<dbReference type="InterPro" id="IPR013783">
    <property type="entry name" value="Ig-like_fold"/>
</dbReference>
<reference evidence="2 3" key="1">
    <citation type="submission" date="2021-06" db="EMBL/GenBank/DDBJ databases">
        <title>Complete genome of Haloferula helveola possessing various polysaccharide degrading enzymes.</title>
        <authorList>
            <person name="Takami H."/>
            <person name="Huang C."/>
            <person name="Hamasaki K."/>
        </authorList>
    </citation>
    <scope>NUCLEOTIDE SEQUENCE [LARGE SCALE GENOMIC DNA]</scope>
    <source>
        <strain evidence="2 3">CN-1</strain>
    </source>
</reference>
<dbReference type="InterPro" id="IPR011050">
    <property type="entry name" value="Pectin_lyase_fold/virulence"/>
</dbReference>